<sequence length="197" mass="19607">MVQAHEQRAAADYYIGANVELAPDVAIAAGVVLEAAPDARLVIASGVCLGLGVIVQAAGGKLVLGAGVNLGSGVLVVGQGLVGPHACIGAESSLLNPQVAAGTVLPARSLHGIPDAIADSPAASNGQPAPSADSGDNPETTDASATEIEPNGAAPTTPESNGLTPNRVVYGREQVTQLMKTLFPHRDALNDNGQNPS</sequence>
<dbReference type="Proteomes" id="UP000292459">
    <property type="component" value="Unassembled WGS sequence"/>
</dbReference>
<dbReference type="Gene3D" id="2.160.10.10">
    <property type="entry name" value="Hexapeptide repeat proteins"/>
    <property type="match status" value="1"/>
</dbReference>
<comment type="caution">
    <text evidence="2">The sequence shown here is derived from an EMBL/GenBank/DDBJ whole genome shotgun (WGS) entry which is preliminary data.</text>
</comment>
<proteinExistence type="predicted"/>
<organism evidence="2 3">
    <name type="scientific">Leptolyngbya iicbica LK</name>
    <dbReference type="NCBI Taxonomy" id="2294035"/>
    <lineage>
        <taxon>Bacteria</taxon>
        <taxon>Bacillati</taxon>
        <taxon>Cyanobacteriota</taxon>
        <taxon>Cyanophyceae</taxon>
        <taxon>Leptolyngbyales</taxon>
        <taxon>Leptolyngbyaceae</taxon>
        <taxon>Leptolyngbya group</taxon>
        <taxon>Leptolyngbya</taxon>
        <taxon>Leptolyngbya iicbica</taxon>
    </lineage>
</organism>
<dbReference type="EMBL" id="QVFV01000004">
    <property type="protein sequence ID" value="RZM77156.1"/>
    <property type="molecule type" value="Genomic_DNA"/>
</dbReference>
<name>A0A4Q7E3B6_9CYAN</name>
<reference evidence="2 3" key="1">
    <citation type="submission" date="2018-11" db="EMBL/GenBank/DDBJ databases">
        <title>Whole genome sequencing of an environmental sample.</title>
        <authorList>
            <person name="Sarangi A.N."/>
            <person name="Singh D."/>
            <person name="Tripathy S."/>
        </authorList>
    </citation>
    <scope>NUCLEOTIDE SEQUENCE [LARGE SCALE GENOMIC DNA]</scope>
    <source>
        <strain evidence="2 3">Lakshadweep</strain>
    </source>
</reference>
<evidence type="ECO:0000256" key="1">
    <source>
        <dbReference type="SAM" id="MobiDB-lite"/>
    </source>
</evidence>
<dbReference type="OrthoDB" id="481965at2"/>
<dbReference type="GO" id="GO:0043886">
    <property type="term" value="F:structural constituent of carboxysome shell"/>
    <property type="evidence" value="ECO:0007669"/>
    <property type="project" value="UniProtKB-ARBA"/>
</dbReference>
<evidence type="ECO:0000313" key="3">
    <source>
        <dbReference type="Proteomes" id="UP000292459"/>
    </source>
</evidence>
<keyword evidence="3" id="KW-1185">Reference proteome</keyword>
<dbReference type="SUPFAM" id="SSF51161">
    <property type="entry name" value="Trimeric LpxA-like enzymes"/>
    <property type="match status" value="1"/>
</dbReference>
<dbReference type="GO" id="GO:0031470">
    <property type="term" value="C:carboxysome"/>
    <property type="evidence" value="ECO:0007669"/>
    <property type="project" value="UniProtKB-ARBA"/>
</dbReference>
<feature type="region of interest" description="Disordered" evidence="1">
    <location>
        <begin position="115"/>
        <end position="170"/>
    </location>
</feature>
<dbReference type="InterPro" id="IPR011004">
    <property type="entry name" value="Trimer_LpxA-like_sf"/>
</dbReference>
<dbReference type="AlphaFoldDB" id="A0A4Q7E3B6"/>
<protein>
    <recommendedName>
        <fullName evidence="4">Transferase</fullName>
    </recommendedName>
</protein>
<dbReference type="RefSeq" id="WP_052288341.1">
    <property type="nucleotide sequence ID" value="NZ_QVFV01000004.1"/>
</dbReference>
<evidence type="ECO:0000313" key="2">
    <source>
        <dbReference type="EMBL" id="RZM77156.1"/>
    </source>
</evidence>
<gene>
    <name evidence="2" type="ORF">DYY88_16015</name>
</gene>
<accession>A0A4Q7E3B6</accession>
<evidence type="ECO:0008006" key="4">
    <source>
        <dbReference type="Google" id="ProtNLM"/>
    </source>
</evidence>